<protein>
    <submittedName>
        <fullName evidence="3">Uncharacterized protein</fullName>
    </submittedName>
</protein>
<dbReference type="OrthoDB" id="3829815at2"/>
<dbReference type="RefSeq" id="WP_139106882.1">
    <property type="nucleotide sequence ID" value="NZ_VDFR01000136.1"/>
</dbReference>
<organism evidence="3 4">
    <name type="scientific">Mumia zhuanghuii</name>
    <dbReference type="NCBI Taxonomy" id="2585211"/>
    <lineage>
        <taxon>Bacteria</taxon>
        <taxon>Bacillati</taxon>
        <taxon>Actinomycetota</taxon>
        <taxon>Actinomycetes</taxon>
        <taxon>Propionibacteriales</taxon>
        <taxon>Nocardioidaceae</taxon>
        <taxon>Mumia</taxon>
    </lineage>
</organism>
<dbReference type="EMBL" id="VDFR01000234">
    <property type="protein sequence ID" value="TNC28398.1"/>
    <property type="molecule type" value="Genomic_DNA"/>
</dbReference>
<reference evidence="3 4" key="1">
    <citation type="submission" date="2019-05" db="EMBL/GenBank/DDBJ databases">
        <title>Mumia sp. nov., isolated from the intestinal contents of plateau pika (Ochotona curzoniae) in the Qinghai-Tibet plateau of China.</title>
        <authorList>
            <person name="Tian Z."/>
        </authorList>
    </citation>
    <scope>NUCLEOTIDE SEQUENCE [LARGE SCALE GENOMIC DNA]</scope>
    <source>
        <strain evidence="4">527</strain>
        <strain evidence="3">Z527</strain>
    </source>
</reference>
<sequence length="104" mass="11417">MNEQPNPVGSTPSRSRRRPRDLSRMGLSDNRPERPRIIAWSPGEGRSCAPILAALRAEGIDTWIGSRREPVGNFEVACLKDDVDRVRAIIASVDPDASPLTVGR</sequence>
<comment type="caution">
    <text evidence="3">The sequence shown here is derived from an EMBL/GenBank/DDBJ whole genome shotgun (WGS) entry which is preliminary data.</text>
</comment>
<feature type="region of interest" description="Disordered" evidence="1">
    <location>
        <begin position="1"/>
        <end position="40"/>
    </location>
</feature>
<name>A0A5C4MCG3_9ACTN</name>
<gene>
    <name evidence="3" type="ORF">FHE65_26095</name>
    <name evidence="2" type="ORF">FHE65_33795</name>
</gene>
<evidence type="ECO:0000256" key="1">
    <source>
        <dbReference type="SAM" id="MobiDB-lite"/>
    </source>
</evidence>
<accession>A0A5C4MCG3</accession>
<dbReference type="Proteomes" id="UP000306740">
    <property type="component" value="Unassembled WGS sequence"/>
</dbReference>
<evidence type="ECO:0000313" key="2">
    <source>
        <dbReference type="EMBL" id="TNC28398.1"/>
    </source>
</evidence>
<dbReference type="AlphaFoldDB" id="A0A5C4MCG3"/>
<dbReference type="EMBL" id="VDFR01000136">
    <property type="protein sequence ID" value="TNC36480.1"/>
    <property type="molecule type" value="Genomic_DNA"/>
</dbReference>
<feature type="compositionally biased region" description="Polar residues" evidence="1">
    <location>
        <begin position="1"/>
        <end position="11"/>
    </location>
</feature>
<evidence type="ECO:0000313" key="3">
    <source>
        <dbReference type="EMBL" id="TNC36480.1"/>
    </source>
</evidence>
<evidence type="ECO:0000313" key="4">
    <source>
        <dbReference type="Proteomes" id="UP000306740"/>
    </source>
</evidence>
<proteinExistence type="predicted"/>